<feature type="domain" description="Cytochrome c" evidence="7">
    <location>
        <begin position="384"/>
        <end position="580"/>
    </location>
</feature>
<dbReference type="PANTHER" id="PTHR19271">
    <property type="entry name" value="CYTOCHROME B"/>
    <property type="match status" value="1"/>
</dbReference>
<dbReference type="SUPFAM" id="SSF81342">
    <property type="entry name" value="Transmembrane di-heme cytochromes"/>
    <property type="match status" value="1"/>
</dbReference>
<dbReference type="GO" id="GO:0020037">
    <property type="term" value="F:heme binding"/>
    <property type="evidence" value="ECO:0007669"/>
    <property type="project" value="InterPro"/>
</dbReference>
<dbReference type="SUPFAM" id="SSF81648">
    <property type="entry name" value="a domain/subunit of cytochrome bc1 complex (Ubiquinol-cytochrome c reductase)"/>
    <property type="match status" value="1"/>
</dbReference>
<feature type="transmembrane region" description="Helical" evidence="5">
    <location>
        <begin position="33"/>
        <end position="57"/>
    </location>
</feature>
<accession>A0A150PV32</accession>
<dbReference type="InterPro" id="IPR036150">
    <property type="entry name" value="Cyt_b/b6_C_sf"/>
</dbReference>
<feature type="transmembrane region" description="Helical" evidence="5">
    <location>
        <begin position="87"/>
        <end position="105"/>
    </location>
</feature>
<evidence type="ECO:0000313" key="8">
    <source>
        <dbReference type="EMBL" id="KYF59550.1"/>
    </source>
</evidence>
<evidence type="ECO:0000256" key="5">
    <source>
        <dbReference type="SAM" id="Phobius"/>
    </source>
</evidence>
<dbReference type="InterPro" id="IPR009056">
    <property type="entry name" value="Cyt_c-like_dom"/>
</dbReference>
<feature type="transmembrane region" description="Helical" evidence="5">
    <location>
        <begin position="289"/>
        <end position="308"/>
    </location>
</feature>
<dbReference type="Proteomes" id="UP000075420">
    <property type="component" value="Unassembled WGS sequence"/>
</dbReference>
<dbReference type="GO" id="GO:0016020">
    <property type="term" value="C:membrane"/>
    <property type="evidence" value="ECO:0007669"/>
    <property type="project" value="InterPro"/>
</dbReference>
<dbReference type="Gene3D" id="1.20.810.10">
    <property type="entry name" value="Cytochrome Bc1 Complex, Chain C"/>
    <property type="match status" value="1"/>
</dbReference>
<evidence type="ECO:0000256" key="4">
    <source>
        <dbReference type="PROSITE-ProRule" id="PRU00433"/>
    </source>
</evidence>
<keyword evidence="3 4" id="KW-0408">Iron</keyword>
<feature type="transmembrane region" description="Helical" evidence="5">
    <location>
        <begin position="229"/>
        <end position="249"/>
    </location>
</feature>
<dbReference type="AlphaFoldDB" id="A0A150PV32"/>
<dbReference type="Pfam" id="PF00034">
    <property type="entry name" value="Cytochrom_C"/>
    <property type="match status" value="1"/>
</dbReference>
<protein>
    <submittedName>
        <fullName evidence="8">Cytochrome b6</fullName>
    </submittedName>
</protein>
<keyword evidence="2 4" id="KW-0479">Metal-binding</keyword>
<feature type="transmembrane region" description="Helical" evidence="5">
    <location>
        <begin position="183"/>
        <end position="205"/>
    </location>
</feature>
<evidence type="ECO:0000256" key="2">
    <source>
        <dbReference type="ARBA" id="ARBA00022723"/>
    </source>
</evidence>
<dbReference type="GO" id="GO:0022904">
    <property type="term" value="P:respiratory electron transport chain"/>
    <property type="evidence" value="ECO:0007669"/>
    <property type="project" value="InterPro"/>
</dbReference>
<gene>
    <name evidence="8" type="ORF">BE08_20735</name>
</gene>
<dbReference type="InterPro" id="IPR036909">
    <property type="entry name" value="Cyt_c-like_dom_sf"/>
</dbReference>
<dbReference type="InterPro" id="IPR016174">
    <property type="entry name" value="Di-haem_cyt_TM"/>
</dbReference>
<dbReference type="GO" id="GO:0016491">
    <property type="term" value="F:oxidoreductase activity"/>
    <property type="evidence" value="ECO:0007669"/>
    <property type="project" value="InterPro"/>
</dbReference>
<dbReference type="Pfam" id="PF13442">
    <property type="entry name" value="Cytochrome_CBB3"/>
    <property type="match status" value="1"/>
</dbReference>
<evidence type="ECO:0000256" key="1">
    <source>
        <dbReference type="ARBA" id="ARBA00022617"/>
    </source>
</evidence>
<reference evidence="8 9" key="1">
    <citation type="submission" date="2014-02" db="EMBL/GenBank/DDBJ databases">
        <title>The small core and large imbalanced accessory genome model reveals a collaborative survival strategy of Sorangium cellulosum strains in nature.</title>
        <authorList>
            <person name="Han K."/>
            <person name="Peng R."/>
            <person name="Blom J."/>
            <person name="Li Y.-Z."/>
        </authorList>
    </citation>
    <scope>NUCLEOTIDE SEQUENCE [LARGE SCALE GENOMIC DNA]</scope>
    <source>
        <strain evidence="8 9">So0157-25</strain>
    </source>
</reference>
<dbReference type="InterPro" id="IPR005797">
    <property type="entry name" value="Cyt_b/b6_N"/>
</dbReference>
<keyword evidence="5" id="KW-0812">Transmembrane</keyword>
<feature type="transmembrane region" description="Helical" evidence="5">
    <location>
        <begin position="117"/>
        <end position="134"/>
    </location>
</feature>
<comment type="caution">
    <text evidence="8">The sequence shown here is derived from an EMBL/GenBank/DDBJ whole genome shotgun (WGS) entry which is preliminary data.</text>
</comment>
<dbReference type="PROSITE" id="PS51007">
    <property type="entry name" value="CYTC"/>
    <property type="match status" value="1"/>
</dbReference>
<dbReference type="PROSITE" id="PS51002">
    <property type="entry name" value="CYTB_NTER"/>
    <property type="match status" value="1"/>
</dbReference>
<feature type="transmembrane region" description="Helical" evidence="5">
    <location>
        <begin position="320"/>
        <end position="338"/>
    </location>
</feature>
<evidence type="ECO:0000259" key="6">
    <source>
        <dbReference type="PROSITE" id="PS51002"/>
    </source>
</evidence>
<dbReference type="Gene3D" id="1.10.760.10">
    <property type="entry name" value="Cytochrome c-like domain"/>
    <property type="match status" value="2"/>
</dbReference>
<keyword evidence="5" id="KW-0472">Membrane</keyword>
<dbReference type="InterPro" id="IPR027387">
    <property type="entry name" value="Cytb/b6-like_sf"/>
</dbReference>
<organism evidence="8 9">
    <name type="scientific">Sorangium cellulosum</name>
    <name type="common">Polyangium cellulosum</name>
    <dbReference type="NCBI Taxonomy" id="56"/>
    <lineage>
        <taxon>Bacteria</taxon>
        <taxon>Pseudomonadati</taxon>
        <taxon>Myxococcota</taxon>
        <taxon>Polyangia</taxon>
        <taxon>Polyangiales</taxon>
        <taxon>Polyangiaceae</taxon>
        <taxon>Sorangium</taxon>
    </lineage>
</organism>
<dbReference type="Pfam" id="PF00033">
    <property type="entry name" value="Cytochrome_B"/>
    <property type="match status" value="1"/>
</dbReference>
<dbReference type="GO" id="GO:0046872">
    <property type="term" value="F:metal ion binding"/>
    <property type="evidence" value="ECO:0007669"/>
    <property type="project" value="UniProtKB-KW"/>
</dbReference>
<proteinExistence type="predicted"/>
<keyword evidence="1 4" id="KW-0349">Heme</keyword>
<evidence type="ECO:0000259" key="7">
    <source>
        <dbReference type="PROSITE" id="PS51007"/>
    </source>
</evidence>
<dbReference type="GO" id="GO:0009055">
    <property type="term" value="F:electron transfer activity"/>
    <property type="evidence" value="ECO:0007669"/>
    <property type="project" value="InterPro"/>
</dbReference>
<dbReference type="PANTHER" id="PTHR19271:SF16">
    <property type="entry name" value="CYTOCHROME B"/>
    <property type="match status" value="1"/>
</dbReference>
<sequence>MSLGDWLNERIGHREPIRRLLDAPIPGGARIGYVWGGAIALLLLVEVVTGALLMTAYAPSSTTAWASVAHINFTLRAGWLIRGLHYFGAQALIVLIALHLGQLAIHGAYRAPREVSWLVQLGLFGVILGFAFSGNPLPWDQDGYWGVRVETGIMGAVPVVGTATQELVVGGTSLGHLTVTRLYSLHVFVLPAVMALLLAASFALFRKHGFAAPYGADLRKADRFYPKQLGMILMAAALALVVIFDLAAIEHGAPLEAPADPVSDYNARPAWYFRPLFELRKFFPGNLELIATVGVPGVVGLYLALLPFIDRKPGPLRARIPALAPLFLVGLGAVGLLAKSFVSDAKDEGYQRSQAQNAERTARAIALFKQGVPPEGALAMLRNDPEIRGEDLYKKECASCHRLNDLGPPKDKQTAPDLTGFGTKAWALEVMRDPDADHLFGKTAFKEMMPSVSKPPADPEAAKMFTPMSEADQEAIAAFLEGQARGEPGAGTPGEKLVRQRCTSCHRLDGKTDDDESAAPELRGWASIAWIEAQITNPGSGKAYPPAAMSKDLEGHMPAFEDKLSASDRKLLAAWVYRRARGEAAKTAAAAAPEKKP</sequence>
<dbReference type="SUPFAM" id="SSF46626">
    <property type="entry name" value="Cytochrome c"/>
    <property type="match status" value="2"/>
</dbReference>
<dbReference type="EMBL" id="JELY01000396">
    <property type="protein sequence ID" value="KYF59550.1"/>
    <property type="molecule type" value="Genomic_DNA"/>
</dbReference>
<keyword evidence="5" id="KW-1133">Transmembrane helix</keyword>
<evidence type="ECO:0000313" key="9">
    <source>
        <dbReference type="Proteomes" id="UP000075420"/>
    </source>
</evidence>
<name>A0A150PV32_SORCE</name>
<evidence type="ECO:0000256" key="3">
    <source>
        <dbReference type="ARBA" id="ARBA00023004"/>
    </source>
</evidence>
<feature type="domain" description="Cytochrome b/b6 N-terminal region profile" evidence="6">
    <location>
        <begin position="3"/>
        <end position="214"/>
    </location>
</feature>